<dbReference type="AlphaFoldDB" id="B7IM79"/>
<organism evidence="1 2">
    <name type="scientific">Bacillus cereus (strain G9842)</name>
    <dbReference type="NCBI Taxonomy" id="405531"/>
    <lineage>
        <taxon>Bacteria</taxon>
        <taxon>Bacillati</taxon>
        <taxon>Bacillota</taxon>
        <taxon>Bacilli</taxon>
        <taxon>Bacillales</taxon>
        <taxon>Bacillaceae</taxon>
        <taxon>Bacillus</taxon>
        <taxon>Bacillus cereus group</taxon>
    </lineage>
</organism>
<name>B7IM79_BACC2</name>
<dbReference type="EMBL" id="CP001186">
    <property type="protein sequence ID" value="ACK98167.1"/>
    <property type="molecule type" value="Genomic_DNA"/>
</dbReference>
<evidence type="ECO:0000313" key="2">
    <source>
        <dbReference type="Proteomes" id="UP000006744"/>
    </source>
</evidence>
<gene>
    <name evidence="1" type="ordered locus">BCG9842_B4045</name>
</gene>
<protein>
    <submittedName>
        <fullName evidence="1">Uncharacterized protein</fullName>
    </submittedName>
</protein>
<accession>B7IM79</accession>
<proteinExistence type="predicted"/>
<dbReference type="Proteomes" id="UP000006744">
    <property type="component" value="Chromosome"/>
</dbReference>
<dbReference type="HOGENOM" id="CLU_3304221_0_0_9"/>
<reference evidence="1 2" key="1">
    <citation type="submission" date="2008-10" db="EMBL/GenBank/DDBJ databases">
        <title>Genome sequence of Bacillus cereus G9842.</title>
        <authorList>
            <person name="Dodson R.J."/>
            <person name="Durkin A.S."/>
            <person name="Rosovitz M.J."/>
            <person name="Rasko D.A."/>
            <person name="Hoffmaster A."/>
            <person name="Ravel J."/>
            <person name="Sutton G."/>
        </authorList>
    </citation>
    <scope>NUCLEOTIDE SEQUENCE [LARGE SCALE GENOMIC DNA]</scope>
    <source>
        <strain evidence="1 2">G9842</strain>
    </source>
</reference>
<dbReference type="KEGG" id="bcg:BCG9842_B4045"/>
<sequence length="39" mass="4514">MGVNEKGPFGSFFKSVLKTIENYNICYIIVKNCILNEMR</sequence>
<evidence type="ECO:0000313" key="1">
    <source>
        <dbReference type="EMBL" id="ACK98167.1"/>
    </source>
</evidence>